<keyword evidence="5 9" id="KW-0812">Transmembrane</keyword>
<sequence length="372" mass="41428">MLKNKIDYKLVNIALVAGIIYLLYHTGKLWMGVTDKIIAILLPFFFSFIIAYAFYPAVKYLEKKGFPKSIAIFAVVAIIVSLFAITAILIAPLLFDQLSSLFNSIISFLKEMSVNYDWNVGPLQDSLSKTFKEIIVNLGKYVSDGALSVIGVSLSVISAVVISFSAFIYFLIDMERIREGVRNFLKKTSARAFRYVQTLDHEMHNYLTGFVKIIFISLIEYTLAFYIIGHPNALLLGFLAAVATLIPYFGGIVVNCIAVITAFVSGPVLFIKTIIAFLVLSSLDGYLINPLVYGKTNEVHPIVVIMSVFAGGILFGVTGIILSLPCAILLIATYKFFREDIVDKYEEIKEGKDEKEKPIRKKQKDKKSSSAI</sequence>
<dbReference type="Proteomes" id="UP000824087">
    <property type="component" value="Unassembled WGS sequence"/>
</dbReference>
<evidence type="ECO:0000256" key="5">
    <source>
        <dbReference type="ARBA" id="ARBA00022692"/>
    </source>
</evidence>
<comment type="subcellular location">
    <subcellularLocation>
        <location evidence="1">Cell membrane</location>
        <topology evidence="1">Multi-pass membrane protein</topology>
    </subcellularLocation>
</comment>
<dbReference type="PANTHER" id="PTHR21716">
    <property type="entry name" value="TRANSMEMBRANE PROTEIN"/>
    <property type="match status" value="1"/>
</dbReference>
<evidence type="ECO:0000313" key="10">
    <source>
        <dbReference type="EMBL" id="HIU22918.1"/>
    </source>
</evidence>
<comment type="similarity">
    <text evidence="2">Belongs to the autoinducer-2 exporter (AI-2E) (TC 2.A.86) family.</text>
</comment>
<feature type="transmembrane region" description="Helical" evidence="9">
    <location>
        <begin position="308"/>
        <end position="334"/>
    </location>
</feature>
<evidence type="ECO:0000256" key="4">
    <source>
        <dbReference type="ARBA" id="ARBA00022475"/>
    </source>
</evidence>
<evidence type="ECO:0000256" key="3">
    <source>
        <dbReference type="ARBA" id="ARBA00022448"/>
    </source>
</evidence>
<evidence type="ECO:0000256" key="2">
    <source>
        <dbReference type="ARBA" id="ARBA00009773"/>
    </source>
</evidence>
<dbReference type="PANTHER" id="PTHR21716:SF53">
    <property type="entry name" value="PERMEASE PERM-RELATED"/>
    <property type="match status" value="1"/>
</dbReference>
<reference evidence="10" key="2">
    <citation type="journal article" date="2021" name="PeerJ">
        <title>Extensive microbial diversity within the chicken gut microbiome revealed by metagenomics and culture.</title>
        <authorList>
            <person name="Gilroy R."/>
            <person name="Ravi A."/>
            <person name="Getino M."/>
            <person name="Pursley I."/>
            <person name="Horton D.L."/>
            <person name="Alikhan N.F."/>
            <person name="Baker D."/>
            <person name="Gharbi K."/>
            <person name="Hall N."/>
            <person name="Watson M."/>
            <person name="Adriaenssens E.M."/>
            <person name="Foster-Nyarko E."/>
            <person name="Jarju S."/>
            <person name="Secka A."/>
            <person name="Antonio M."/>
            <person name="Oren A."/>
            <person name="Chaudhuri R.R."/>
            <person name="La Ragione R."/>
            <person name="Hildebrand F."/>
            <person name="Pallen M.J."/>
        </authorList>
    </citation>
    <scope>NUCLEOTIDE SEQUENCE</scope>
    <source>
        <strain evidence="10">CHK197-8231</strain>
    </source>
</reference>
<reference evidence="10" key="1">
    <citation type="submission" date="2020-10" db="EMBL/GenBank/DDBJ databases">
        <authorList>
            <person name="Gilroy R."/>
        </authorList>
    </citation>
    <scope>NUCLEOTIDE SEQUENCE</scope>
    <source>
        <strain evidence="10">CHK197-8231</strain>
    </source>
</reference>
<feature type="transmembrane region" description="Helical" evidence="9">
    <location>
        <begin position="234"/>
        <end position="262"/>
    </location>
</feature>
<evidence type="ECO:0000313" key="11">
    <source>
        <dbReference type="Proteomes" id="UP000824087"/>
    </source>
</evidence>
<evidence type="ECO:0000256" key="7">
    <source>
        <dbReference type="ARBA" id="ARBA00023136"/>
    </source>
</evidence>
<feature type="transmembrane region" description="Helical" evidence="9">
    <location>
        <begin position="209"/>
        <end position="228"/>
    </location>
</feature>
<accession>A0A9D1HUP8</accession>
<gene>
    <name evidence="10" type="ORF">IAD49_04995</name>
</gene>
<protein>
    <submittedName>
        <fullName evidence="10">AI-2E family transporter</fullName>
    </submittedName>
</protein>
<proteinExistence type="inferred from homology"/>
<evidence type="ECO:0000256" key="6">
    <source>
        <dbReference type="ARBA" id="ARBA00022989"/>
    </source>
</evidence>
<evidence type="ECO:0000256" key="8">
    <source>
        <dbReference type="SAM" id="MobiDB-lite"/>
    </source>
</evidence>
<dbReference type="Pfam" id="PF01594">
    <property type="entry name" value="AI-2E_transport"/>
    <property type="match status" value="1"/>
</dbReference>
<keyword evidence="6 9" id="KW-1133">Transmembrane helix</keyword>
<feature type="transmembrane region" description="Helical" evidence="9">
    <location>
        <begin position="70"/>
        <end position="95"/>
    </location>
</feature>
<name>A0A9D1HUP8_9BACT</name>
<dbReference type="GO" id="GO:0005886">
    <property type="term" value="C:plasma membrane"/>
    <property type="evidence" value="ECO:0007669"/>
    <property type="project" value="UniProtKB-SubCell"/>
</dbReference>
<dbReference type="AlphaFoldDB" id="A0A9D1HUP8"/>
<dbReference type="EMBL" id="DVML01000027">
    <property type="protein sequence ID" value="HIU22918.1"/>
    <property type="molecule type" value="Genomic_DNA"/>
</dbReference>
<keyword evidence="7 9" id="KW-0472">Membrane</keyword>
<feature type="region of interest" description="Disordered" evidence="8">
    <location>
        <begin position="351"/>
        <end position="372"/>
    </location>
</feature>
<feature type="transmembrane region" description="Helical" evidence="9">
    <location>
        <begin position="37"/>
        <end position="58"/>
    </location>
</feature>
<comment type="caution">
    <text evidence="10">The sequence shown here is derived from an EMBL/GenBank/DDBJ whole genome shotgun (WGS) entry which is preliminary data.</text>
</comment>
<keyword evidence="3" id="KW-0813">Transport</keyword>
<feature type="transmembrane region" description="Helical" evidence="9">
    <location>
        <begin position="12"/>
        <end position="31"/>
    </location>
</feature>
<keyword evidence="4" id="KW-1003">Cell membrane</keyword>
<feature type="transmembrane region" description="Helical" evidence="9">
    <location>
        <begin position="146"/>
        <end position="172"/>
    </location>
</feature>
<feature type="transmembrane region" description="Helical" evidence="9">
    <location>
        <begin position="269"/>
        <end position="288"/>
    </location>
</feature>
<dbReference type="InterPro" id="IPR002549">
    <property type="entry name" value="AI-2E-like"/>
</dbReference>
<evidence type="ECO:0000256" key="9">
    <source>
        <dbReference type="SAM" id="Phobius"/>
    </source>
</evidence>
<evidence type="ECO:0000256" key="1">
    <source>
        <dbReference type="ARBA" id="ARBA00004651"/>
    </source>
</evidence>
<organism evidence="10 11">
    <name type="scientific">Candidatus Fimihabitans intestinipullorum</name>
    <dbReference type="NCBI Taxonomy" id="2840820"/>
    <lineage>
        <taxon>Bacteria</taxon>
        <taxon>Bacillati</taxon>
        <taxon>Mycoplasmatota</taxon>
        <taxon>Mycoplasmatota incertae sedis</taxon>
        <taxon>Candidatus Fimihabitans</taxon>
    </lineage>
</organism>